<evidence type="ECO:0000256" key="1">
    <source>
        <dbReference type="SAM" id="MobiDB-lite"/>
    </source>
</evidence>
<proteinExistence type="predicted"/>
<sequence>MFVHEMEVQRRWPEQSGQRRESLVAAQRWWKKKRVSRGGGGTLEQLQRERDDWPEQCGRRRDATAIAQRWQHNKGARVVVSSEVAERERGDSDGGSTTVAAQEGELAWWSRRKLQREMEETARARKKGVRVFEP</sequence>
<evidence type="ECO:0000313" key="3">
    <source>
        <dbReference type="Proteomes" id="UP000501690"/>
    </source>
</evidence>
<feature type="compositionally biased region" description="Basic and acidic residues" evidence="1">
    <location>
        <begin position="46"/>
        <end position="58"/>
    </location>
</feature>
<dbReference type="AlphaFoldDB" id="A0A4D6M399"/>
<dbReference type="Proteomes" id="UP000501690">
    <property type="component" value="Linkage Group LG5"/>
</dbReference>
<dbReference type="EMBL" id="CP039349">
    <property type="protein sequence ID" value="QCD94534.1"/>
    <property type="molecule type" value="Genomic_DNA"/>
</dbReference>
<name>A0A4D6M399_VIGUN</name>
<feature type="region of interest" description="Disordered" evidence="1">
    <location>
        <begin position="37"/>
        <end position="58"/>
    </location>
</feature>
<keyword evidence="3" id="KW-1185">Reference proteome</keyword>
<feature type="region of interest" description="Disordered" evidence="1">
    <location>
        <begin position="82"/>
        <end position="102"/>
    </location>
</feature>
<gene>
    <name evidence="2" type="ORF">DEO72_LG5g2618</name>
</gene>
<evidence type="ECO:0000313" key="2">
    <source>
        <dbReference type="EMBL" id="QCD94534.1"/>
    </source>
</evidence>
<reference evidence="2 3" key="1">
    <citation type="submission" date="2019-04" db="EMBL/GenBank/DDBJ databases">
        <title>An improved genome assembly and genetic linkage map for asparagus bean, Vigna unguiculata ssp. sesquipedialis.</title>
        <authorList>
            <person name="Xia Q."/>
            <person name="Zhang R."/>
            <person name="Dong Y."/>
        </authorList>
    </citation>
    <scope>NUCLEOTIDE SEQUENCE [LARGE SCALE GENOMIC DNA]</scope>
    <source>
        <tissue evidence="2">Leaf</tissue>
    </source>
</reference>
<organism evidence="2 3">
    <name type="scientific">Vigna unguiculata</name>
    <name type="common">Cowpea</name>
    <dbReference type="NCBI Taxonomy" id="3917"/>
    <lineage>
        <taxon>Eukaryota</taxon>
        <taxon>Viridiplantae</taxon>
        <taxon>Streptophyta</taxon>
        <taxon>Embryophyta</taxon>
        <taxon>Tracheophyta</taxon>
        <taxon>Spermatophyta</taxon>
        <taxon>Magnoliopsida</taxon>
        <taxon>eudicotyledons</taxon>
        <taxon>Gunneridae</taxon>
        <taxon>Pentapetalae</taxon>
        <taxon>rosids</taxon>
        <taxon>fabids</taxon>
        <taxon>Fabales</taxon>
        <taxon>Fabaceae</taxon>
        <taxon>Papilionoideae</taxon>
        <taxon>50 kb inversion clade</taxon>
        <taxon>NPAAA clade</taxon>
        <taxon>indigoferoid/millettioid clade</taxon>
        <taxon>Phaseoleae</taxon>
        <taxon>Vigna</taxon>
    </lineage>
</organism>
<accession>A0A4D6M399</accession>
<protein>
    <submittedName>
        <fullName evidence="2">Uncharacterized protein</fullName>
    </submittedName>
</protein>